<sequence length="360" mass="36454">MLSLWQAGVAAVRGAAAIRAALPDLAEPPTRMIAVGKAACDMAAPVLDQWPDLPALLVTKHGHETALPGAPRIIGAGHPIPDAASLDAGAALAEAVAAGAADDHLLMLVSGGASAVAELLPAGMTLDAWQAETEALVASGADIHAINQRRREVSQIKGGKLLAGFGGARVTTLAISDVEGDALNVIGSGIGAAPEDAPFVFRAQIVASNAIARAAAEAAAGGQRIAANEECLYGDVTELAPALAKRLRGGAAGLYIFGGEPTVKLPDSPGRGGRNQLLALLLAREIAGRSDIEILVAGTDGTDGPTQDAGAWVDGDTWEARALDYIGRADSGTFLAERNALITTGPTGTNVMDLMIARKT</sequence>
<dbReference type="SUPFAM" id="SSF82544">
    <property type="entry name" value="GckA/TtuD-like"/>
    <property type="match status" value="1"/>
</dbReference>
<organism evidence="3 4">
    <name type="scientific">Aliishimia ponticola</name>
    <dbReference type="NCBI Taxonomy" id="2499833"/>
    <lineage>
        <taxon>Bacteria</taxon>
        <taxon>Pseudomonadati</taxon>
        <taxon>Pseudomonadota</taxon>
        <taxon>Alphaproteobacteria</taxon>
        <taxon>Rhodobacterales</taxon>
        <taxon>Paracoccaceae</taxon>
        <taxon>Aliishimia</taxon>
    </lineage>
</organism>
<comment type="caution">
    <text evidence="3">The sequence shown here is derived from an EMBL/GenBank/DDBJ whole genome shotgun (WGS) entry which is preliminary data.</text>
</comment>
<dbReference type="InterPro" id="IPR025286">
    <property type="entry name" value="MOFRL_assoc_dom"/>
</dbReference>
<dbReference type="GO" id="GO:0008887">
    <property type="term" value="F:glycerate kinase activity"/>
    <property type="evidence" value="ECO:0007669"/>
    <property type="project" value="InterPro"/>
</dbReference>
<feature type="domain" description="MOFRL" evidence="1">
    <location>
        <begin position="255"/>
        <end position="353"/>
    </location>
</feature>
<dbReference type="InterPro" id="IPR038614">
    <property type="entry name" value="GK_N_sf"/>
</dbReference>
<evidence type="ECO:0000313" key="3">
    <source>
        <dbReference type="EMBL" id="THH36252.1"/>
    </source>
</evidence>
<evidence type="ECO:0000259" key="1">
    <source>
        <dbReference type="Pfam" id="PF05161"/>
    </source>
</evidence>
<reference evidence="3 4" key="1">
    <citation type="submission" date="2019-04" db="EMBL/GenBank/DDBJ databases">
        <title>Shimia ponticola sp. nov., isolated from seawater.</title>
        <authorList>
            <person name="Kim Y.-O."/>
            <person name="Yoon J.-H."/>
        </authorList>
    </citation>
    <scope>NUCLEOTIDE SEQUENCE [LARGE SCALE GENOMIC DNA]</scope>
    <source>
        <strain evidence="3 4">MYP11</strain>
    </source>
</reference>
<evidence type="ECO:0000259" key="2">
    <source>
        <dbReference type="Pfam" id="PF13660"/>
    </source>
</evidence>
<dbReference type="GO" id="GO:0005737">
    <property type="term" value="C:cytoplasm"/>
    <property type="evidence" value="ECO:0007669"/>
    <property type="project" value="TreeGrafter"/>
</dbReference>
<dbReference type="Pfam" id="PF13660">
    <property type="entry name" value="DUF4147"/>
    <property type="match status" value="1"/>
</dbReference>
<dbReference type="InterPro" id="IPR039760">
    <property type="entry name" value="MOFRL_protein"/>
</dbReference>
<dbReference type="Proteomes" id="UP000306602">
    <property type="component" value="Unassembled WGS sequence"/>
</dbReference>
<dbReference type="InterPro" id="IPR007835">
    <property type="entry name" value="MOFRL"/>
</dbReference>
<proteinExistence type="predicted"/>
<feature type="domain" description="MOFRL-associated" evidence="2">
    <location>
        <begin position="3"/>
        <end position="194"/>
    </location>
</feature>
<dbReference type="PANTHER" id="PTHR12227:SF0">
    <property type="entry name" value="GLYCERATE KINASE"/>
    <property type="match status" value="1"/>
</dbReference>
<gene>
    <name evidence="3" type="ORF">E4Z66_12300</name>
</gene>
<dbReference type="PANTHER" id="PTHR12227">
    <property type="entry name" value="GLYCERATE KINASE"/>
    <property type="match status" value="1"/>
</dbReference>
<accession>A0A4S4NAC3</accession>
<evidence type="ECO:0000313" key="4">
    <source>
        <dbReference type="Proteomes" id="UP000306602"/>
    </source>
</evidence>
<name>A0A4S4NAC3_9RHOB</name>
<dbReference type="Gene3D" id="3.40.50.10180">
    <property type="entry name" value="Glycerate kinase, MOFRL-like N-terminal domain"/>
    <property type="match status" value="1"/>
</dbReference>
<keyword evidence="4" id="KW-1185">Reference proteome</keyword>
<dbReference type="EMBL" id="SRKY01000003">
    <property type="protein sequence ID" value="THH36252.1"/>
    <property type="molecule type" value="Genomic_DNA"/>
</dbReference>
<protein>
    <submittedName>
        <fullName evidence="3">DUF4147 domain-containing protein</fullName>
    </submittedName>
</protein>
<dbReference type="AlphaFoldDB" id="A0A4S4NAC3"/>
<dbReference type="Pfam" id="PF05161">
    <property type="entry name" value="MOFRL"/>
    <property type="match status" value="1"/>
</dbReference>
<dbReference type="OrthoDB" id="9766552at2"/>